<dbReference type="OMA" id="KDEHSAN"/>
<keyword evidence="3" id="KW-1185">Reference proteome</keyword>
<name>X6NSG0_RETFI</name>
<gene>
    <name evidence="2" type="ORF">RFI_08443</name>
</gene>
<dbReference type="Proteomes" id="UP000023152">
    <property type="component" value="Unassembled WGS sequence"/>
</dbReference>
<protein>
    <submittedName>
        <fullName evidence="2">Uncharacterized protein</fullName>
    </submittedName>
</protein>
<keyword evidence="1" id="KW-0732">Signal</keyword>
<reference evidence="2 3" key="1">
    <citation type="journal article" date="2013" name="Curr. Biol.">
        <title>The Genome of the Foraminiferan Reticulomyxa filosa.</title>
        <authorList>
            <person name="Glockner G."/>
            <person name="Hulsmann N."/>
            <person name="Schleicher M."/>
            <person name="Noegel A.A."/>
            <person name="Eichinger L."/>
            <person name="Gallinger C."/>
            <person name="Pawlowski J."/>
            <person name="Sierra R."/>
            <person name="Euteneuer U."/>
            <person name="Pillet L."/>
            <person name="Moustafa A."/>
            <person name="Platzer M."/>
            <person name="Groth M."/>
            <person name="Szafranski K."/>
            <person name="Schliwa M."/>
        </authorList>
    </citation>
    <scope>NUCLEOTIDE SEQUENCE [LARGE SCALE GENOMIC DNA]</scope>
</reference>
<dbReference type="Pfam" id="PF04305">
    <property type="entry name" value="DUF455"/>
    <property type="match status" value="1"/>
</dbReference>
<dbReference type="CDD" id="cd00657">
    <property type="entry name" value="Ferritin_like"/>
    <property type="match status" value="1"/>
</dbReference>
<proteinExistence type="predicted"/>
<dbReference type="OrthoDB" id="426882at2759"/>
<comment type="caution">
    <text evidence="2">The sequence shown here is derived from an EMBL/GenBank/DDBJ whole genome shotgun (WGS) entry which is preliminary data.</text>
</comment>
<organism evidence="2 3">
    <name type="scientific">Reticulomyxa filosa</name>
    <dbReference type="NCBI Taxonomy" id="46433"/>
    <lineage>
        <taxon>Eukaryota</taxon>
        <taxon>Sar</taxon>
        <taxon>Rhizaria</taxon>
        <taxon>Retaria</taxon>
        <taxon>Foraminifera</taxon>
        <taxon>Monothalamids</taxon>
        <taxon>Reticulomyxidae</taxon>
        <taxon>Reticulomyxa</taxon>
    </lineage>
</organism>
<feature type="signal peptide" evidence="1">
    <location>
        <begin position="1"/>
        <end position="18"/>
    </location>
</feature>
<dbReference type="SUPFAM" id="SSF47240">
    <property type="entry name" value="Ferritin-like"/>
    <property type="match status" value="1"/>
</dbReference>
<feature type="chain" id="PRO_5004976879" evidence="1">
    <location>
        <begin position="19"/>
        <end position="177"/>
    </location>
</feature>
<dbReference type="InterPro" id="IPR007402">
    <property type="entry name" value="DUF455"/>
</dbReference>
<dbReference type="EMBL" id="ASPP01006526">
    <property type="protein sequence ID" value="ETO28689.1"/>
    <property type="molecule type" value="Genomic_DNA"/>
</dbReference>
<dbReference type="AlphaFoldDB" id="X6NSG0"/>
<sequence>MHICFCFTLSYNFFVLSSMCVGGGKSGEEAFHYSLWRDRLKEMNSCYGALPVHDGLWKCALETRDDILARLAIVHMVLEGRGLDVEPSSIQKLVNAKDEHSANLLKTISKDEITHVGSGVRWFRYVCENQNPPVKDPIAKFQQIVKERFRGNLKPPFNTKARDAAGFAPEWYLPLAK</sequence>
<dbReference type="InterPro" id="IPR009078">
    <property type="entry name" value="Ferritin-like_SF"/>
</dbReference>
<accession>X6NSG0</accession>
<evidence type="ECO:0000256" key="1">
    <source>
        <dbReference type="SAM" id="SignalP"/>
    </source>
</evidence>
<dbReference type="PANTHER" id="PTHR42782">
    <property type="entry name" value="SI:CH73-314G15.3"/>
    <property type="match status" value="1"/>
</dbReference>
<dbReference type="PANTHER" id="PTHR42782:SF2">
    <property type="entry name" value="3-OXOACYL-[ACYL-CARRIER-PROTEIN] SYNTHASE-LIKE PROTEIN"/>
    <property type="match status" value="1"/>
</dbReference>
<evidence type="ECO:0000313" key="3">
    <source>
        <dbReference type="Proteomes" id="UP000023152"/>
    </source>
</evidence>
<evidence type="ECO:0000313" key="2">
    <source>
        <dbReference type="EMBL" id="ETO28689.1"/>
    </source>
</evidence>